<feature type="transmembrane region" description="Helical" evidence="5">
    <location>
        <begin position="153"/>
        <end position="172"/>
    </location>
</feature>
<feature type="transmembrane region" description="Helical" evidence="5">
    <location>
        <begin position="71"/>
        <end position="91"/>
    </location>
</feature>
<evidence type="ECO:0000259" key="6">
    <source>
        <dbReference type="PROSITE" id="PS50262"/>
    </source>
</evidence>
<evidence type="ECO:0000256" key="5">
    <source>
        <dbReference type="SAM" id="Phobius"/>
    </source>
</evidence>
<feature type="domain" description="G-protein coupled receptors family 1 profile" evidence="6">
    <location>
        <begin position="50"/>
        <end position="296"/>
    </location>
</feature>
<dbReference type="Ensembl" id="ENSSPUT00000002172.1">
    <property type="protein sequence ID" value="ENSSPUP00000002056.1"/>
    <property type="gene ID" value="ENSSPUG00000001599.1"/>
</dbReference>
<feature type="transmembrane region" description="Helical" evidence="5">
    <location>
        <begin position="39"/>
        <end position="59"/>
    </location>
</feature>
<dbReference type="AlphaFoldDB" id="A0A8D0G9H1"/>
<dbReference type="Proteomes" id="UP000694392">
    <property type="component" value="Unplaced"/>
</dbReference>
<evidence type="ECO:0000256" key="3">
    <source>
        <dbReference type="ARBA" id="ARBA00022989"/>
    </source>
</evidence>
<comment type="subcellular location">
    <subcellularLocation>
        <location evidence="1">Membrane</location>
    </subcellularLocation>
</comment>
<organism evidence="7 8">
    <name type="scientific">Sphenodon punctatus</name>
    <name type="common">Tuatara</name>
    <name type="synonym">Hatteria punctata</name>
    <dbReference type="NCBI Taxonomy" id="8508"/>
    <lineage>
        <taxon>Eukaryota</taxon>
        <taxon>Metazoa</taxon>
        <taxon>Chordata</taxon>
        <taxon>Craniata</taxon>
        <taxon>Vertebrata</taxon>
        <taxon>Euteleostomi</taxon>
        <taxon>Lepidosauria</taxon>
        <taxon>Sphenodontia</taxon>
        <taxon>Sphenodontidae</taxon>
        <taxon>Sphenodon</taxon>
    </lineage>
</organism>
<evidence type="ECO:0000256" key="4">
    <source>
        <dbReference type="ARBA" id="ARBA00023136"/>
    </source>
</evidence>
<evidence type="ECO:0000256" key="2">
    <source>
        <dbReference type="ARBA" id="ARBA00022692"/>
    </source>
</evidence>
<protein>
    <recommendedName>
        <fullName evidence="6">G-protein coupled receptors family 1 profile domain-containing protein</fullName>
    </recommendedName>
</protein>
<accession>A0A8D0G9H1</accession>
<reference evidence="7" key="1">
    <citation type="submission" date="2025-08" db="UniProtKB">
        <authorList>
            <consortium name="Ensembl"/>
        </authorList>
    </citation>
    <scope>IDENTIFICATION</scope>
</reference>
<dbReference type="Gene3D" id="1.20.1070.10">
    <property type="entry name" value="Rhodopsin 7-helix transmembrane proteins"/>
    <property type="match status" value="1"/>
</dbReference>
<dbReference type="PANTHER" id="PTHR37680:SF1">
    <property type="entry name" value="C130050O18RIK PROTEIN"/>
    <property type="match status" value="1"/>
</dbReference>
<dbReference type="PROSITE" id="PS50262">
    <property type="entry name" value="G_PROTEIN_RECEP_F1_2"/>
    <property type="match status" value="1"/>
</dbReference>
<name>A0A8D0G9H1_SPHPU</name>
<dbReference type="SUPFAM" id="SSF81321">
    <property type="entry name" value="Family A G protein-coupled receptor-like"/>
    <property type="match status" value="1"/>
</dbReference>
<proteinExistence type="predicted"/>
<keyword evidence="2 5" id="KW-0812">Transmembrane</keyword>
<dbReference type="GO" id="GO:0016020">
    <property type="term" value="C:membrane"/>
    <property type="evidence" value="ECO:0007669"/>
    <property type="project" value="UniProtKB-SubCell"/>
</dbReference>
<dbReference type="PANTHER" id="PTHR37680">
    <property type="entry name" value="C130050O18RIK PROTEIN"/>
    <property type="match status" value="1"/>
</dbReference>
<dbReference type="GeneTree" id="ENSGT00390000006068"/>
<keyword evidence="3 5" id="KW-1133">Transmembrane helix</keyword>
<evidence type="ECO:0000313" key="8">
    <source>
        <dbReference type="Proteomes" id="UP000694392"/>
    </source>
</evidence>
<feature type="transmembrane region" description="Helical" evidence="5">
    <location>
        <begin position="235"/>
        <end position="256"/>
    </location>
</feature>
<sequence length="347" mass="39578">MISHNMSWIKYPSQSLDTHISIEEIIASQNIISRFMHCYIALFVPTGLIASIFILIIFIKNYLRHNALENLDLFLFAYAICNMITILLSVTVITRPAYLKVTHLGCGTLSFFFNVSYFMSQYLLVLMMITFLLARYPSRAALITSATGRPMLCVGFVLTCAFCISLVVVALLGTDNYHIETDCQLDPLFAWPEYEIVKFTFGFGLPSLFQILCFIPFFVKEAQPDVPSLRQNIHVYLAVLTIMASTFACCLFYNIMILSRTTLKLQRSIGTPKNELMMNIAEIVLFSESCVSSIFVLCLHKQYRHGIWTIIKNLTKICRRKETTSNPPEIPETEIVVTSLHSRNRSH</sequence>
<dbReference type="InterPro" id="IPR017452">
    <property type="entry name" value="GPCR_Rhodpsn_7TM"/>
</dbReference>
<keyword evidence="8" id="KW-1185">Reference proteome</keyword>
<dbReference type="OMA" id="IVLFCES"/>
<feature type="transmembrane region" description="Helical" evidence="5">
    <location>
        <begin position="196"/>
        <end position="219"/>
    </location>
</feature>
<evidence type="ECO:0000256" key="1">
    <source>
        <dbReference type="ARBA" id="ARBA00004370"/>
    </source>
</evidence>
<reference evidence="7" key="2">
    <citation type="submission" date="2025-09" db="UniProtKB">
        <authorList>
            <consortium name="Ensembl"/>
        </authorList>
    </citation>
    <scope>IDENTIFICATION</scope>
</reference>
<dbReference type="CDD" id="cd00637">
    <property type="entry name" value="7tm_classA_rhodopsin-like"/>
    <property type="match status" value="1"/>
</dbReference>
<feature type="transmembrane region" description="Helical" evidence="5">
    <location>
        <begin position="111"/>
        <end position="133"/>
    </location>
</feature>
<evidence type="ECO:0000313" key="7">
    <source>
        <dbReference type="Ensembl" id="ENSSPUP00000002056.1"/>
    </source>
</evidence>
<keyword evidence="4 5" id="KW-0472">Membrane</keyword>